<evidence type="ECO:0000256" key="1">
    <source>
        <dbReference type="SAM" id="MobiDB-lite"/>
    </source>
</evidence>
<evidence type="ECO:0000259" key="2">
    <source>
        <dbReference type="PROSITE" id="PS50234"/>
    </source>
</evidence>
<dbReference type="PANTHER" id="PTHR34706">
    <property type="entry name" value="SLR1338 PROTEIN"/>
    <property type="match status" value="1"/>
</dbReference>
<gene>
    <name evidence="3" type="ORF">OHK93_008633</name>
</gene>
<feature type="compositionally biased region" description="Pro residues" evidence="1">
    <location>
        <begin position="454"/>
        <end position="467"/>
    </location>
</feature>
<feature type="region of interest" description="Disordered" evidence="1">
    <location>
        <begin position="1"/>
        <end position="101"/>
    </location>
</feature>
<feature type="domain" description="VWFA" evidence="2">
    <location>
        <begin position="163"/>
        <end position="376"/>
    </location>
</feature>
<feature type="compositionally biased region" description="Low complexity" evidence="1">
    <location>
        <begin position="8"/>
        <end position="34"/>
    </location>
</feature>
<dbReference type="PROSITE" id="PS50234">
    <property type="entry name" value="VWFA"/>
    <property type="match status" value="1"/>
</dbReference>
<organism evidence="3 4">
    <name type="scientific">Ramalina farinacea</name>
    <dbReference type="NCBI Taxonomy" id="258253"/>
    <lineage>
        <taxon>Eukaryota</taxon>
        <taxon>Fungi</taxon>
        <taxon>Dikarya</taxon>
        <taxon>Ascomycota</taxon>
        <taxon>Pezizomycotina</taxon>
        <taxon>Lecanoromycetes</taxon>
        <taxon>OSLEUM clade</taxon>
        <taxon>Lecanoromycetidae</taxon>
        <taxon>Lecanorales</taxon>
        <taxon>Lecanorineae</taxon>
        <taxon>Ramalinaceae</taxon>
        <taxon>Ramalina</taxon>
    </lineage>
</organism>
<reference evidence="3" key="1">
    <citation type="journal article" date="2023" name="Genome Biol. Evol.">
        <title>First Whole Genome Sequence and Flow Cytometry Genome Size Data for the Lichen-Forming Fungus Ramalina farinacea (Ascomycota).</title>
        <authorList>
            <person name="Llewellyn T."/>
            <person name="Mian S."/>
            <person name="Hill R."/>
            <person name="Leitch I.J."/>
            <person name="Gaya E."/>
        </authorList>
    </citation>
    <scope>NUCLEOTIDE SEQUENCE</scope>
    <source>
        <strain evidence="3">LIQ254RAFAR</strain>
    </source>
</reference>
<name>A0AA43QMT4_9LECA</name>
<evidence type="ECO:0000313" key="4">
    <source>
        <dbReference type="Proteomes" id="UP001161017"/>
    </source>
</evidence>
<dbReference type="InterPro" id="IPR002035">
    <property type="entry name" value="VWF_A"/>
</dbReference>
<dbReference type="EMBL" id="JAPUFD010000009">
    <property type="protein sequence ID" value="MDI1489355.1"/>
    <property type="molecule type" value="Genomic_DNA"/>
</dbReference>
<feature type="compositionally biased region" description="Polar residues" evidence="1">
    <location>
        <begin position="387"/>
        <end position="401"/>
    </location>
</feature>
<feature type="compositionally biased region" description="Low complexity" evidence="1">
    <location>
        <begin position="41"/>
        <end position="98"/>
    </location>
</feature>
<feature type="compositionally biased region" description="Pro residues" evidence="1">
    <location>
        <begin position="524"/>
        <end position="533"/>
    </location>
</feature>
<feature type="compositionally biased region" description="Low complexity" evidence="1">
    <location>
        <begin position="481"/>
        <end position="505"/>
    </location>
</feature>
<sequence length="533" mass="57737">MGFADKLQAAQPTSGAPPQQGQGQYGYGAPNPQQGGPPPQMQAGGKAGAYPGQSQYQPYSGQGQSQPGQYQPPQQPGQYAPQQQQQGGQQYQPPQASSTNPQVIKQSFQQLIAEKRLQSFYPPNDPKLDRMAARAAAKVDELCARWHIAPAIGQDLAKLALYDIVLYIDNSGSIEVDERGTRKRDLHATLTKVLEVALLFDDDGIDIRFMNGPSREWLSWGEESLSARGFTSAEIAFLLDTHVDSEQTINRYIQNQPSIFRGITPLGTQLKTQVLDDIVLKRARSNQLQKPVLVVTITDGIPVREPERALHDGILNTVNELSRLPCGSGAIAFQFAQVGTDKEAQTFLGKLDNDPQIGGLIDCTSGTLVKMLIGAIDSSYDNKDETATSQSRPPGQPYGSTPQAQHGAPQQGYGQPPYGQPPAQSGYGQQLQPGYGQAPPQQGYGQPPQQGYGQPPPQQGYGQPPPQQGYRPTSPNPPYPQQNYGQQYPQQGYGQQPSPQPGYGRPAPPPPQGGYNPQQGGYGQPPPPPPRRY</sequence>
<feature type="compositionally biased region" description="Low complexity" evidence="1">
    <location>
        <begin position="402"/>
        <end position="453"/>
    </location>
</feature>
<accession>A0AA43QMT4</accession>
<dbReference type="AlphaFoldDB" id="A0AA43QMT4"/>
<evidence type="ECO:0000313" key="3">
    <source>
        <dbReference type="EMBL" id="MDI1489355.1"/>
    </source>
</evidence>
<proteinExistence type="predicted"/>
<dbReference type="Proteomes" id="UP001161017">
    <property type="component" value="Unassembled WGS sequence"/>
</dbReference>
<protein>
    <recommendedName>
        <fullName evidence="2">VWFA domain-containing protein</fullName>
    </recommendedName>
</protein>
<dbReference type="PANTHER" id="PTHR34706:SF2">
    <property type="entry name" value="RFEF"/>
    <property type="match status" value="1"/>
</dbReference>
<comment type="caution">
    <text evidence="3">The sequence shown here is derived from an EMBL/GenBank/DDBJ whole genome shotgun (WGS) entry which is preliminary data.</text>
</comment>
<feature type="region of interest" description="Disordered" evidence="1">
    <location>
        <begin position="381"/>
        <end position="533"/>
    </location>
</feature>
<keyword evidence="4" id="KW-1185">Reference proteome</keyword>